<sequence length="424" mass="43691">MTGELQGRRVLLIIGGGIAAYKSLDLIRRLRDAGGQVRCVMTAGAQEFVTPLAAAALSGEKTWTDLFDRADEAAIGHIRLARDADCVVVAPATANLMARMAQGHADDLATTVLLATRLPVLIAPAMNPAMWAHPATQRNLATLKRDGVRTVGPDSGPMAEPETGAGRMAEPMAIVAATQALFDVAQTPRDGALAGRHVLVTSGPTHEPIDPVRYIANRSSGRQGHAIAAAAARAGARVTLVSGPVGIPAPPGVDLVPVETARQMQAAVDAALPADIAIFAAAVADWRTDRDAARKIKKVGGGPPALALVENPDILATVAAMRAGRPALVVGFAAETHDVIALARAKRARKGCDLMIANDVSAGSGVAGGVMGGARNAVHLIDAGDAVISWPEMDKDMVAERLIAECVTRLEGLSEADLDAGSQA</sequence>
<dbReference type="EC" id="6.3.2.5" evidence="3"/>
<feature type="domain" description="Flavoprotein" evidence="5">
    <location>
        <begin position="9"/>
        <end position="176"/>
    </location>
</feature>
<dbReference type="GO" id="GO:0046872">
    <property type="term" value="F:metal ion binding"/>
    <property type="evidence" value="ECO:0007669"/>
    <property type="project" value="UniProtKB-KW"/>
</dbReference>
<dbReference type="InterPro" id="IPR003382">
    <property type="entry name" value="Flavoprotein"/>
</dbReference>
<evidence type="ECO:0000259" key="6">
    <source>
        <dbReference type="Pfam" id="PF04127"/>
    </source>
</evidence>
<evidence type="ECO:0000313" key="9">
    <source>
        <dbReference type="Proteomes" id="UP000050497"/>
    </source>
</evidence>
<evidence type="ECO:0000256" key="1">
    <source>
        <dbReference type="ARBA" id="ARBA00022793"/>
    </source>
</evidence>
<accession>A0A0P8BKJ4</accession>
<dbReference type="STRING" id="1653334.GA0071312_1558"/>
<feature type="domain" description="DNA/pantothenate metabolism flavoprotein C-terminal" evidence="6">
    <location>
        <begin position="193"/>
        <end position="407"/>
    </location>
</feature>
<proteinExistence type="inferred from homology"/>
<feature type="binding site" evidence="3">
    <location>
        <position position="346"/>
    </location>
    <ligand>
        <name>CTP</name>
        <dbReference type="ChEBI" id="CHEBI:37563"/>
    </ligand>
</feature>
<dbReference type="InterPro" id="IPR035929">
    <property type="entry name" value="CoaB-like_sf"/>
</dbReference>
<comment type="cofactor">
    <cofactor evidence="3">
        <name>Mg(2+)</name>
        <dbReference type="ChEBI" id="CHEBI:18420"/>
    </cofactor>
</comment>
<dbReference type="RefSeq" id="WP_074444501.1">
    <property type="nucleotide sequence ID" value="NZ_FMBM01000002.1"/>
</dbReference>
<keyword evidence="3" id="KW-0460">Magnesium</keyword>
<dbReference type="PANTHER" id="PTHR14359:SF6">
    <property type="entry name" value="PHOSPHOPANTOTHENOYLCYSTEINE DECARBOXYLASE"/>
    <property type="match status" value="1"/>
</dbReference>
<evidence type="ECO:0000256" key="4">
    <source>
        <dbReference type="RuleBase" id="RU364078"/>
    </source>
</evidence>
<dbReference type="Pfam" id="PF02441">
    <property type="entry name" value="Flavoprotein"/>
    <property type="match status" value="1"/>
</dbReference>
<feature type="region of interest" description="Phosphopantothenate--cysteine ligase" evidence="3">
    <location>
        <begin position="198"/>
        <end position="424"/>
    </location>
</feature>
<dbReference type="EMBL" id="LJSX01000019">
    <property type="protein sequence ID" value="KPQ10056.1"/>
    <property type="molecule type" value="Genomic_DNA"/>
</dbReference>
<feature type="binding site" evidence="3">
    <location>
        <position position="295"/>
    </location>
    <ligand>
        <name>CTP</name>
        <dbReference type="ChEBI" id="CHEBI:37563"/>
    </ligand>
</feature>
<comment type="similarity">
    <text evidence="3 4">In the C-terminal section; belongs to the PPC synthetase family.</text>
</comment>
<comment type="function">
    <text evidence="3">Catalyzes two sequential steps in the biosynthesis of coenzyme A. In the first step cysteine is conjugated to 4'-phosphopantothenate to form 4-phosphopantothenoylcysteine. In the second step the latter compound is decarboxylated to form 4'-phosphopantotheine.</text>
</comment>
<dbReference type="GO" id="GO:0010181">
    <property type="term" value="F:FMN binding"/>
    <property type="evidence" value="ECO:0007669"/>
    <property type="project" value="UniProtKB-UniRule"/>
</dbReference>
<dbReference type="InterPro" id="IPR036551">
    <property type="entry name" value="Flavin_trans-like"/>
</dbReference>
<feature type="binding site" evidence="3">
    <location>
        <begin position="312"/>
        <end position="315"/>
    </location>
    <ligand>
        <name>CTP</name>
        <dbReference type="ChEBI" id="CHEBI:37563"/>
    </ligand>
</feature>
<dbReference type="InterPro" id="IPR007085">
    <property type="entry name" value="DNA/pantothenate-metab_flavo_C"/>
</dbReference>
<keyword evidence="3 4" id="KW-0285">Flavoprotein</keyword>
<keyword evidence="10" id="KW-1185">Reference proteome</keyword>
<reference evidence="7 9" key="1">
    <citation type="submission" date="2015-09" db="EMBL/GenBank/DDBJ databases">
        <title>Identification and resolution of microdiversity through metagenomic sequencing of parallel consortia.</title>
        <authorList>
            <person name="Nelson W.C."/>
            <person name="Romine M.F."/>
            <person name="Lindemann S.R."/>
        </authorList>
    </citation>
    <scope>NUCLEOTIDE SEQUENCE [LARGE SCALE GENOMIC DNA]</scope>
    <source>
        <strain evidence="7">HL-109</strain>
    </source>
</reference>
<organism evidence="7 9">
    <name type="scientific">Saliniramus fredricksonii</name>
    <dbReference type="NCBI Taxonomy" id="1653334"/>
    <lineage>
        <taxon>Bacteria</taxon>
        <taxon>Pseudomonadati</taxon>
        <taxon>Pseudomonadota</taxon>
        <taxon>Alphaproteobacteria</taxon>
        <taxon>Hyphomicrobiales</taxon>
        <taxon>Salinarimonadaceae</taxon>
        <taxon>Saliniramus</taxon>
    </lineage>
</organism>
<dbReference type="Proteomes" id="UP000182800">
    <property type="component" value="Unassembled WGS sequence"/>
</dbReference>
<dbReference type="Gene3D" id="3.40.50.10300">
    <property type="entry name" value="CoaB-like"/>
    <property type="match status" value="1"/>
</dbReference>
<feature type="binding site" evidence="3">
    <location>
        <position position="332"/>
    </location>
    <ligand>
        <name>CTP</name>
        <dbReference type="ChEBI" id="CHEBI:37563"/>
    </ligand>
</feature>
<dbReference type="GO" id="GO:0004632">
    <property type="term" value="F:phosphopantothenate--cysteine ligase activity"/>
    <property type="evidence" value="ECO:0007669"/>
    <property type="project" value="UniProtKB-UniRule"/>
</dbReference>
<evidence type="ECO:0000313" key="7">
    <source>
        <dbReference type="EMBL" id="KPQ10056.1"/>
    </source>
</evidence>
<evidence type="ECO:0000313" key="10">
    <source>
        <dbReference type="Proteomes" id="UP000182800"/>
    </source>
</evidence>
<dbReference type="SUPFAM" id="SSF52507">
    <property type="entry name" value="Homo-oligomeric flavin-containing Cys decarboxylases, HFCD"/>
    <property type="match status" value="1"/>
</dbReference>
<dbReference type="HAMAP" id="MF_02225">
    <property type="entry name" value="CoaBC"/>
    <property type="match status" value="1"/>
</dbReference>
<dbReference type="AlphaFoldDB" id="A0A0P8BKJ4"/>
<dbReference type="UniPathway" id="UPA00241">
    <property type="reaction ID" value="UER00353"/>
</dbReference>
<evidence type="ECO:0000259" key="5">
    <source>
        <dbReference type="Pfam" id="PF02441"/>
    </source>
</evidence>
<feature type="region of interest" description="Phosphopantothenoylcysteine decarboxylase" evidence="3">
    <location>
        <begin position="1"/>
        <end position="197"/>
    </location>
</feature>
<comment type="catalytic activity">
    <reaction evidence="3 4">
        <text>N-[(R)-4-phosphopantothenoyl]-L-cysteine + H(+) = (R)-4'-phosphopantetheine + CO2</text>
        <dbReference type="Rhea" id="RHEA:16793"/>
        <dbReference type="ChEBI" id="CHEBI:15378"/>
        <dbReference type="ChEBI" id="CHEBI:16526"/>
        <dbReference type="ChEBI" id="CHEBI:59458"/>
        <dbReference type="ChEBI" id="CHEBI:61723"/>
        <dbReference type="EC" id="4.1.1.36"/>
    </reaction>
</comment>
<comment type="caution">
    <text evidence="7">The sequence shown here is derived from an EMBL/GenBank/DDBJ whole genome shotgun (WGS) entry which is preliminary data.</text>
</comment>
<dbReference type="EMBL" id="FMBM01000002">
    <property type="protein sequence ID" value="SCC80550.1"/>
    <property type="molecule type" value="Genomic_DNA"/>
</dbReference>
<keyword evidence="3 4" id="KW-0288">FMN</keyword>
<dbReference type="GO" id="GO:0015941">
    <property type="term" value="P:pantothenate catabolic process"/>
    <property type="evidence" value="ECO:0007669"/>
    <property type="project" value="InterPro"/>
</dbReference>
<dbReference type="PANTHER" id="PTHR14359">
    <property type="entry name" value="HOMO-OLIGOMERIC FLAVIN CONTAINING CYS DECARBOXYLASE FAMILY"/>
    <property type="match status" value="1"/>
</dbReference>
<dbReference type="Gene3D" id="3.40.50.1950">
    <property type="entry name" value="Flavin prenyltransferase-like"/>
    <property type="match status" value="1"/>
</dbReference>
<comment type="catalytic activity">
    <reaction evidence="3 4">
        <text>(R)-4'-phosphopantothenate + L-cysteine + CTP = N-[(R)-4-phosphopantothenoyl]-L-cysteine + CMP + diphosphate + H(+)</text>
        <dbReference type="Rhea" id="RHEA:19397"/>
        <dbReference type="ChEBI" id="CHEBI:10986"/>
        <dbReference type="ChEBI" id="CHEBI:15378"/>
        <dbReference type="ChEBI" id="CHEBI:33019"/>
        <dbReference type="ChEBI" id="CHEBI:35235"/>
        <dbReference type="ChEBI" id="CHEBI:37563"/>
        <dbReference type="ChEBI" id="CHEBI:59458"/>
        <dbReference type="ChEBI" id="CHEBI:60377"/>
        <dbReference type="EC" id="6.3.2.5"/>
    </reaction>
</comment>
<name>A0A0P8BKJ4_9HYPH</name>
<keyword evidence="1 3" id="KW-0210">Decarboxylase</keyword>
<comment type="pathway">
    <text evidence="3 4">Cofactor biosynthesis; coenzyme A biosynthesis; CoA from (R)-pantothenate: step 3/5.</text>
</comment>
<dbReference type="GO" id="GO:0071513">
    <property type="term" value="C:phosphopantothenoylcysteine decarboxylase complex"/>
    <property type="evidence" value="ECO:0007669"/>
    <property type="project" value="TreeGrafter"/>
</dbReference>
<feature type="binding site" evidence="3">
    <location>
        <position position="285"/>
    </location>
    <ligand>
        <name>CTP</name>
        <dbReference type="ChEBI" id="CHEBI:37563"/>
    </ligand>
</feature>
<protein>
    <recommendedName>
        <fullName evidence="3">Coenzyme A biosynthesis bifunctional protein CoaBC</fullName>
    </recommendedName>
    <alternativeName>
        <fullName evidence="3">DNA/pantothenate metabolism flavoprotein</fullName>
    </alternativeName>
    <alternativeName>
        <fullName evidence="3">Phosphopantothenoylcysteine synthetase/decarboxylase</fullName>
        <shortName evidence="3">PPCS-PPCDC</shortName>
    </alternativeName>
    <domain>
        <recommendedName>
            <fullName evidence="3">Phosphopantothenoylcysteine decarboxylase</fullName>
            <shortName evidence="3">PPC decarboxylase</shortName>
            <shortName evidence="3">PPC-DC</shortName>
            <ecNumber evidence="3">4.1.1.36</ecNumber>
        </recommendedName>
        <alternativeName>
            <fullName evidence="3">CoaC</fullName>
        </alternativeName>
    </domain>
    <domain>
        <recommendedName>
            <fullName evidence="3">Phosphopantothenate--cysteine ligase</fullName>
            <ecNumber evidence="3">6.3.2.5</ecNumber>
        </recommendedName>
        <alternativeName>
            <fullName evidence="3">CoaB</fullName>
        </alternativeName>
        <alternativeName>
            <fullName evidence="3">Phosphopantothenoylcysteine synthetase</fullName>
            <shortName evidence="3">PPC synthetase</shortName>
            <shortName evidence="3">PPC-S</shortName>
        </alternativeName>
    </domain>
</protein>
<dbReference type="Proteomes" id="UP000050497">
    <property type="component" value="Unassembled WGS sequence"/>
</dbReference>
<keyword evidence="3" id="KW-0511">Multifunctional enzyme</keyword>
<dbReference type="NCBIfam" id="TIGR00521">
    <property type="entry name" value="coaBC_dfp"/>
    <property type="match status" value="1"/>
</dbReference>
<evidence type="ECO:0000256" key="2">
    <source>
        <dbReference type="ARBA" id="ARBA00023239"/>
    </source>
</evidence>
<comment type="caution">
    <text evidence="3">Lacks conserved residue(s) required for the propagation of feature annotation.</text>
</comment>
<dbReference type="OrthoDB" id="9802554at2"/>
<comment type="pathway">
    <text evidence="3 4">Cofactor biosynthesis; coenzyme A biosynthesis; CoA from (R)-pantothenate: step 2/5.</text>
</comment>
<dbReference type="GO" id="GO:0015937">
    <property type="term" value="P:coenzyme A biosynthetic process"/>
    <property type="evidence" value="ECO:0007669"/>
    <property type="project" value="UniProtKB-UniRule"/>
</dbReference>
<keyword evidence="2 3" id="KW-0456">Lyase</keyword>
<dbReference type="InterPro" id="IPR005252">
    <property type="entry name" value="CoaBC"/>
</dbReference>
<dbReference type="SUPFAM" id="SSF102645">
    <property type="entry name" value="CoaB-like"/>
    <property type="match status" value="1"/>
</dbReference>
<dbReference type="Pfam" id="PF04127">
    <property type="entry name" value="DFP"/>
    <property type="match status" value="1"/>
</dbReference>
<comment type="function">
    <text evidence="4">Catalyzes two steps in the biosynthesis of coenzyme A. In the first step cysteine is conjugated to 4'-phosphopantothenate to form 4-phosphopantothenoylcysteine, in the latter compound is decarboxylated to form 4'-phosphopantotheine.</text>
</comment>
<comment type="cofactor">
    <cofactor evidence="3">
        <name>FMN</name>
        <dbReference type="ChEBI" id="CHEBI:58210"/>
    </cofactor>
    <text evidence="3">Binds 1 FMN per subunit.</text>
</comment>
<keyword evidence="3" id="KW-0479">Metal-binding</keyword>
<comment type="similarity">
    <text evidence="3 4">In the N-terminal section; belongs to the HFCD (homo-oligomeric flavin containing Cys decarboxylase) superfamily.</text>
</comment>
<keyword evidence="3 4" id="KW-0436">Ligase</keyword>
<dbReference type="GO" id="GO:0004633">
    <property type="term" value="F:phosphopantothenoylcysteine decarboxylase activity"/>
    <property type="evidence" value="ECO:0007669"/>
    <property type="project" value="UniProtKB-UniRule"/>
</dbReference>
<dbReference type="PATRIC" id="fig|1653334.4.peg.210"/>
<gene>
    <name evidence="7" type="primary">coaB-coaC</name>
    <name evidence="3" type="synonym">coaBC</name>
    <name evidence="8" type="ORF">GA0071312_1558</name>
    <name evidence="7" type="ORF">HLUCCO17_12325</name>
</gene>
<feature type="binding site" evidence="3">
    <location>
        <position position="350"/>
    </location>
    <ligand>
        <name>CTP</name>
        <dbReference type="ChEBI" id="CHEBI:37563"/>
    </ligand>
</feature>
<evidence type="ECO:0000256" key="3">
    <source>
        <dbReference type="HAMAP-Rule" id="MF_02225"/>
    </source>
</evidence>
<dbReference type="EC" id="4.1.1.36" evidence="3"/>
<reference evidence="8 10" key="2">
    <citation type="submission" date="2016-08" db="EMBL/GenBank/DDBJ databases">
        <authorList>
            <person name="Varghese N."/>
            <person name="Submissions Spin"/>
        </authorList>
    </citation>
    <scope>NUCLEOTIDE SEQUENCE [LARGE SCALE GENOMIC DNA]</scope>
    <source>
        <strain evidence="8 10">HL-109</strain>
    </source>
</reference>
<evidence type="ECO:0000313" key="8">
    <source>
        <dbReference type="EMBL" id="SCC80550.1"/>
    </source>
</evidence>